<keyword evidence="3" id="KW-1185">Reference proteome</keyword>
<feature type="transmembrane region" description="Helical" evidence="1">
    <location>
        <begin position="256"/>
        <end position="277"/>
    </location>
</feature>
<feature type="transmembrane region" description="Helical" evidence="1">
    <location>
        <begin position="157"/>
        <end position="182"/>
    </location>
</feature>
<comment type="caution">
    <text evidence="2">The sequence shown here is derived from an EMBL/GenBank/DDBJ whole genome shotgun (WGS) entry which is preliminary data.</text>
</comment>
<evidence type="ECO:0008006" key="4">
    <source>
        <dbReference type="Google" id="ProtNLM"/>
    </source>
</evidence>
<feature type="transmembrane region" description="Helical" evidence="1">
    <location>
        <begin position="326"/>
        <end position="352"/>
    </location>
</feature>
<name>A0A845PPX2_9FLAO</name>
<accession>A0A845PPX2</accession>
<dbReference type="AlphaFoldDB" id="A0A845PPX2"/>
<sequence length="355" mass="41933">MELNKNIQVFHKDKENMLLKVGKEPNLISISHIEYRILEYYSKVLNADKVIMYFQNEVNIDKQDLKKLIRIAESNRLIISSEENERDKRLFIHLILRRNRKIFEIFNVDFTNTIMERFFENKIFQKLLICLLAFMTAYFVYNLVITPLNFRENYLEMLYSVPVSFSSIVGFIYLSVTVSLFIHELGHYFVYKQVGGKGSVFGLGLMYFILPIIFHRAFINNLSNKKAIILTYSGGIILDFFTFLFLLYFTKNYYQIYPILAFLGYCLMTSLLIRSFFNLNFFLPGTDGYYIFTEIIERPDLHDTSKAAFKSLFRGNINVQILLHSVYFLLSGVFIIAALLFFILPLIIYFYYVTI</sequence>
<reference evidence="2 3" key="1">
    <citation type="submission" date="2019-11" db="EMBL/GenBank/DDBJ databases">
        <title>Characterization of Elizabethkingia argenteiflava sp. nov., isolated from inner surface of Soybean Pods.</title>
        <authorList>
            <person name="Mo S."/>
        </authorList>
    </citation>
    <scope>NUCLEOTIDE SEQUENCE [LARGE SCALE GENOMIC DNA]</scope>
    <source>
        <strain evidence="2 3">YB22</strain>
    </source>
</reference>
<dbReference type="EMBL" id="JAAABJ010000224">
    <property type="protein sequence ID" value="NAW50202.1"/>
    <property type="molecule type" value="Genomic_DNA"/>
</dbReference>
<dbReference type="RefSeq" id="WP_166518562.1">
    <property type="nucleotide sequence ID" value="NZ_JAAABJ010000224.1"/>
</dbReference>
<proteinExistence type="predicted"/>
<protein>
    <recommendedName>
        <fullName evidence="4">Peptidase M50</fullName>
    </recommendedName>
</protein>
<keyword evidence="1" id="KW-1133">Transmembrane helix</keyword>
<keyword evidence="1" id="KW-0472">Membrane</keyword>
<keyword evidence="1" id="KW-0812">Transmembrane</keyword>
<evidence type="ECO:0000313" key="3">
    <source>
        <dbReference type="Proteomes" id="UP000553459"/>
    </source>
</evidence>
<feature type="transmembrane region" description="Helical" evidence="1">
    <location>
        <begin position="127"/>
        <end position="145"/>
    </location>
</feature>
<evidence type="ECO:0000313" key="2">
    <source>
        <dbReference type="EMBL" id="NAW50202.1"/>
    </source>
</evidence>
<feature type="transmembrane region" description="Helical" evidence="1">
    <location>
        <begin position="227"/>
        <end position="249"/>
    </location>
</feature>
<evidence type="ECO:0000256" key="1">
    <source>
        <dbReference type="SAM" id="Phobius"/>
    </source>
</evidence>
<organism evidence="2 3">
    <name type="scientific">Elizabethkingia argenteiflava</name>
    <dbReference type="NCBI Taxonomy" id="2681556"/>
    <lineage>
        <taxon>Bacteria</taxon>
        <taxon>Pseudomonadati</taxon>
        <taxon>Bacteroidota</taxon>
        <taxon>Flavobacteriia</taxon>
        <taxon>Flavobacteriales</taxon>
        <taxon>Weeksellaceae</taxon>
        <taxon>Elizabethkingia</taxon>
    </lineage>
</organism>
<dbReference type="Proteomes" id="UP000553459">
    <property type="component" value="Unassembled WGS sequence"/>
</dbReference>
<feature type="transmembrane region" description="Helical" evidence="1">
    <location>
        <begin position="194"/>
        <end position="215"/>
    </location>
</feature>
<gene>
    <name evidence="2" type="ORF">GNY06_01965</name>
</gene>